<dbReference type="InParanoid" id="W4KBC7"/>
<dbReference type="OrthoDB" id="543156at2759"/>
<dbReference type="AlphaFoldDB" id="W4KBC7"/>
<dbReference type="CDD" id="cd03139">
    <property type="entry name" value="GATase1_PfpI_2"/>
    <property type="match status" value="1"/>
</dbReference>
<proteinExistence type="predicted"/>
<evidence type="ECO:0000259" key="1">
    <source>
        <dbReference type="Pfam" id="PF01965"/>
    </source>
</evidence>
<dbReference type="PANTHER" id="PTHR43130">
    <property type="entry name" value="ARAC-FAMILY TRANSCRIPTIONAL REGULATOR"/>
    <property type="match status" value="1"/>
</dbReference>
<keyword evidence="3" id="KW-1185">Reference proteome</keyword>
<dbReference type="Proteomes" id="UP000030671">
    <property type="component" value="Unassembled WGS sequence"/>
</dbReference>
<sequence length="217" mass="23350">MSTTDLPLVYGILLYDGMAILDIYTLLEYLNIISLDLPIKIHLISTSSSDIVSTKVGQSYVGNAQRMVADYSLDNAPDLDVIAIPGGTTEEVISSGRVAKFLKARYPTLKHLIGICTGGAIIAASGLLDNKRAAGTKSVWSWVSTLGTNVTWIPKARFMNDGNIWTSSGLTAGLDLSYALIKEVYGREVAEKAAMVLEYIPSEDPLADPFAAKYGLI</sequence>
<dbReference type="HOGENOM" id="CLU_000445_44_8_1"/>
<organism evidence="2 3">
    <name type="scientific">Heterobasidion irregulare (strain TC 32-1)</name>
    <dbReference type="NCBI Taxonomy" id="747525"/>
    <lineage>
        <taxon>Eukaryota</taxon>
        <taxon>Fungi</taxon>
        <taxon>Dikarya</taxon>
        <taxon>Basidiomycota</taxon>
        <taxon>Agaricomycotina</taxon>
        <taxon>Agaricomycetes</taxon>
        <taxon>Russulales</taxon>
        <taxon>Bondarzewiaceae</taxon>
        <taxon>Heterobasidion</taxon>
        <taxon>Heterobasidion annosum species complex</taxon>
    </lineage>
</organism>
<dbReference type="InterPro" id="IPR002818">
    <property type="entry name" value="DJ-1/PfpI"/>
</dbReference>
<protein>
    <recommendedName>
        <fullName evidence="1">DJ-1/PfpI domain-containing protein</fullName>
    </recommendedName>
</protein>
<dbReference type="eggNOG" id="ENOG502S46I">
    <property type="taxonomic scope" value="Eukaryota"/>
</dbReference>
<dbReference type="Pfam" id="PF01965">
    <property type="entry name" value="DJ-1_PfpI"/>
    <property type="match status" value="1"/>
</dbReference>
<evidence type="ECO:0000313" key="2">
    <source>
        <dbReference type="EMBL" id="ETW83103.1"/>
    </source>
</evidence>
<dbReference type="STRING" id="747525.W4KBC7"/>
<dbReference type="PANTHER" id="PTHR43130:SF15">
    <property type="entry name" value="THIJ_PFPI FAMILY PROTEIN (AFU_ORTHOLOGUE AFUA_5G14240)"/>
    <property type="match status" value="1"/>
</dbReference>
<reference evidence="2 3" key="1">
    <citation type="journal article" date="2012" name="New Phytol.">
        <title>Insight into trade-off between wood decay and parasitism from the genome of a fungal forest pathogen.</title>
        <authorList>
            <person name="Olson A."/>
            <person name="Aerts A."/>
            <person name="Asiegbu F."/>
            <person name="Belbahri L."/>
            <person name="Bouzid O."/>
            <person name="Broberg A."/>
            <person name="Canback B."/>
            <person name="Coutinho P.M."/>
            <person name="Cullen D."/>
            <person name="Dalman K."/>
            <person name="Deflorio G."/>
            <person name="van Diepen L.T."/>
            <person name="Dunand C."/>
            <person name="Duplessis S."/>
            <person name="Durling M."/>
            <person name="Gonthier P."/>
            <person name="Grimwood J."/>
            <person name="Fossdal C.G."/>
            <person name="Hansson D."/>
            <person name="Henrissat B."/>
            <person name="Hietala A."/>
            <person name="Himmelstrand K."/>
            <person name="Hoffmeister D."/>
            <person name="Hogberg N."/>
            <person name="James T.Y."/>
            <person name="Karlsson M."/>
            <person name="Kohler A."/>
            <person name="Kues U."/>
            <person name="Lee Y.H."/>
            <person name="Lin Y.C."/>
            <person name="Lind M."/>
            <person name="Lindquist E."/>
            <person name="Lombard V."/>
            <person name="Lucas S."/>
            <person name="Lunden K."/>
            <person name="Morin E."/>
            <person name="Murat C."/>
            <person name="Park J."/>
            <person name="Raffaello T."/>
            <person name="Rouze P."/>
            <person name="Salamov A."/>
            <person name="Schmutz J."/>
            <person name="Solheim H."/>
            <person name="Stahlberg J."/>
            <person name="Velez H."/>
            <person name="de Vries R.P."/>
            <person name="Wiebenga A."/>
            <person name="Woodward S."/>
            <person name="Yakovlev I."/>
            <person name="Garbelotto M."/>
            <person name="Martin F."/>
            <person name="Grigoriev I.V."/>
            <person name="Stenlid J."/>
        </authorList>
    </citation>
    <scope>NUCLEOTIDE SEQUENCE [LARGE SCALE GENOMIC DNA]</scope>
    <source>
        <strain evidence="2 3">TC 32-1</strain>
    </source>
</reference>
<accession>W4KBC7</accession>
<dbReference type="InterPro" id="IPR052158">
    <property type="entry name" value="INH-QAR"/>
</dbReference>
<dbReference type="SUPFAM" id="SSF52317">
    <property type="entry name" value="Class I glutamine amidotransferase-like"/>
    <property type="match status" value="1"/>
</dbReference>
<dbReference type="GeneID" id="20670302"/>
<dbReference type="Gene3D" id="3.40.50.880">
    <property type="match status" value="1"/>
</dbReference>
<dbReference type="KEGG" id="hir:HETIRDRAFT_316216"/>
<dbReference type="InterPro" id="IPR029062">
    <property type="entry name" value="Class_I_gatase-like"/>
</dbReference>
<dbReference type="EMBL" id="KI925457">
    <property type="protein sequence ID" value="ETW83103.1"/>
    <property type="molecule type" value="Genomic_DNA"/>
</dbReference>
<name>W4KBC7_HETIT</name>
<feature type="domain" description="DJ-1/PfpI" evidence="1">
    <location>
        <begin position="12"/>
        <end position="182"/>
    </location>
</feature>
<evidence type="ECO:0000313" key="3">
    <source>
        <dbReference type="Proteomes" id="UP000030671"/>
    </source>
</evidence>
<gene>
    <name evidence="2" type="ORF">HETIRDRAFT_316216</name>
</gene>
<dbReference type="RefSeq" id="XP_009545387.1">
    <property type="nucleotide sequence ID" value="XM_009547092.1"/>
</dbReference>